<dbReference type="SUPFAM" id="SSF141371">
    <property type="entry name" value="PilZ domain-like"/>
    <property type="match status" value="1"/>
</dbReference>
<dbReference type="GO" id="GO:0035438">
    <property type="term" value="F:cyclic-di-GMP binding"/>
    <property type="evidence" value="ECO:0007669"/>
    <property type="project" value="InterPro"/>
</dbReference>
<organism evidence="2 3">
    <name type="scientific">Humidesulfovibrio mexicanus</name>
    <dbReference type="NCBI Taxonomy" id="147047"/>
    <lineage>
        <taxon>Bacteria</taxon>
        <taxon>Pseudomonadati</taxon>
        <taxon>Thermodesulfobacteriota</taxon>
        <taxon>Desulfovibrionia</taxon>
        <taxon>Desulfovibrionales</taxon>
        <taxon>Desulfovibrionaceae</taxon>
        <taxon>Humidesulfovibrio</taxon>
    </lineage>
</organism>
<sequence length="242" mass="26315">MSPETACLALDPAVLLRAGAEAFIVLHKDALRERIDVRQTRVLDWEGDVLFLAQTDPPVPREASGAQAEVVALAPACGEELRPMGYVARVLDVRPDYPSAGLAVEAIAVSAPTPCDLFETSLRMHYRVPVEEDMGVGILLEGFETPQLLDFSAGGARVLVDASEQAYADLAVGKSIPFRLLFVGSGYAAGDAVVRSLRREDDRATCGLFFTNMEIRDIRYLERMVARVVSACRQREGDAGYV</sequence>
<dbReference type="InterPro" id="IPR009875">
    <property type="entry name" value="PilZ_domain"/>
</dbReference>
<dbReference type="RefSeq" id="WP_089275356.1">
    <property type="nucleotide sequence ID" value="NZ_FZOC01000008.1"/>
</dbReference>
<proteinExistence type="predicted"/>
<dbReference type="Gene3D" id="2.40.10.220">
    <property type="entry name" value="predicted glycosyltransferase like domains"/>
    <property type="match status" value="1"/>
</dbReference>
<reference evidence="2 3" key="1">
    <citation type="submission" date="2017-06" db="EMBL/GenBank/DDBJ databases">
        <authorList>
            <person name="Kim H.J."/>
            <person name="Triplett B.A."/>
        </authorList>
    </citation>
    <scope>NUCLEOTIDE SEQUENCE [LARGE SCALE GENOMIC DNA]</scope>
    <source>
        <strain evidence="2 3">DSM 13116</strain>
    </source>
</reference>
<evidence type="ECO:0000313" key="2">
    <source>
        <dbReference type="EMBL" id="SNS20366.1"/>
    </source>
</evidence>
<keyword evidence="3" id="KW-1185">Reference proteome</keyword>
<protein>
    <submittedName>
        <fullName evidence="2">PilZ domain-containing protein</fullName>
    </submittedName>
</protein>
<feature type="domain" description="PilZ" evidence="1">
    <location>
        <begin position="123"/>
        <end position="226"/>
    </location>
</feature>
<dbReference type="EMBL" id="FZOC01000008">
    <property type="protein sequence ID" value="SNS20366.1"/>
    <property type="molecule type" value="Genomic_DNA"/>
</dbReference>
<name>A0A239CJF3_9BACT</name>
<dbReference type="Proteomes" id="UP000198324">
    <property type="component" value="Unassembled WGS sequence"/>
</dbReference>
<evidence type="ECO:0000313" key="3">
    <source>
        <dbReference type="Proteomes" id="UP000198324"/>
    </source>
</evidence>
<dbReference type="AlphaFoldDB" id="A0A239CJF3"/>
<evidence type="ECO:0000259" key="1">
    <source>
        <dbReference type="Pfam" id="PF07238"/>
    </source>
</evidence>
<dbReference type="Pfam" id="PF07238">
    <property type="entry name" value="PilZ"/>
    <property type="match status" value="1"/>
</dbReference>
<accession>A0A239CJF3</accession>
<gene>
    <name evidence="2" type="ORF">SAMN04488503_3169</name>
</gene>